<evidence type="ECO:0000256" key="5">
    <source>
        <dbReference type="ARBA" id="ARBA00049244"/>
    </source>
</evidence>
<dbReference type="SUPFAM" id="SSF100879">
    <property type="entry name" value="Lesion bypass DNA polymerase (Y-family), little finger domain"/>
    <property type="match status" value="1"/>
</dbReference>
<gene>
    <name evidence="7" type="ORF">ACFONA_16610</name>
</gene>
<dbReference type="EMBL" id="JBHRXP010000007">
    <property type="protein sequence ID" value="MFC3581794.1"/>
    <property type="molecule type" value="Genomic_DNA"/>
</dbReference>
<dbReference type="Pfam" id="PF00817">
    <property type="entry name" value="IMS"/>
    <property type="match status" value="1"/>
</dbReference>
<comment type="subunit">
    <text evidence="2">Monomer.</text>
</comment>
<dbReference type="CDD" id="cd00424">
    <property type="entry name" value="PolY"/>
    <property type="match status" value="1"/>
</dbReference>
<proteinExistence type="inferred from homology"/>
<reference evidence="8" key="1">
    <citation type="journal article" date="2019" name="Int. J. Syst. Evol. Microbiol.">
        <title>The Global Catalogue of Microorganisms (GCM) 10K type strain sequencing project: providing services to taxonomists for standard genome sequencing and annotation.</title>
        <authorList>
            <consortium name="The Broad Institute Genomics Platform"/>
            <consortium name="The Broad Institute Genome Sequencing Center for Infectious Disease"/>
            <person name="Wu L."/>
            <person name="Ma J."/>
        </authorList>
    </citation>
    <scope>NUCLEOTIDE SEQUENCE [LARGE SCALE GENOMIC DNA]</scope>
    <source>
        <strain evidence="8">KCTC 42739</strain>
    </source>
</reference>
<evidence type="ECO:0000256" key="1">
    <source>
        <dbReference type="ARBA" id="ARBA00010945"/>
    </source>
</evidence>
<protein>
    <recommendedName>
        <fullName evidence="3">DNA-directed DNA polymerase</fullName>
        <ecNumber evidence="3">2.7.7.7</ecNumber>
    </recommendedName>
</protein>
<comment type="caution">
    <text evidence="7">The sequence shown here is derived from an EMBL/GenBank/DDBJ whole genome shotgun (WGS) entry which is preliminary data.</text>
</comment>
<dbReference type="InterPro" id="IPR036775">
    <property type="entry name" value="DNA_pol_Y-fam_lit_finger_sf"/>
</dbReference>
<dbReference type="PANTHER" id="PTHR11076">
    <property type="entry name" value="DNA REPAIR POLYMERASE UMUC / TRANSFERASE FAMILY MEMBER"/>
    <property type="match status" value="1"/>
</dbReference>
<keyword evidence="8" id="KW-1185">Reference proteome</keyword>
<dbReference type="InterPro" id="IPR050116">
    <property type="entry name" value="DNA_polymerase-Y"/>
</dbReference>
<comment type="function">
    <text evidence="4">Poorly processive, error-prone DNA polymerase involved in untargeted mutagenesis. Copies undamaged DNA at stalled replication forks, which arise in vivo from mismatched or misaligned primer ends. These misaligned primers can be extended by PolIV. Exhibits no 3'-5' exonuclease (proofreading) activity. May be involved in translesional synthesis, in conjunction with the beta clamp from PolIII.</text>
</comment>
<comment type="similarity">
    <text evidence="1">Belongs to the DNA polymerase type-Y family.</text>
</comment>
<evidence type="ECO:0000313" key="7">
    <source>
        <dbReference type="EMBL" id="MFC3581794.1"/>
    </source>
</evidence>
<dbReference type="SUPFAM" id="SSF56672">
    <property type="entry name" value="DNA/RNA polymerases"/>
    <property type="match status" value="1"/>
</dbReference>
<sequence length="491" mass="54097">MTFAFPIGDRPPGSPLSYPAMFCYCSTMALSVESRAVSIAGDPAASPRAHANPCDFRDFPAHAHAFPPRPLRWLFLDLNSYFASVEQQLNPALRGKPILVAPVDSDTTVAIAASIEAKRYGISTGTPVWEARRLCRDLIVTPARHEQYVIFHDAIIAEIWRHIPITKVCSIDEVACRLLDNENSHEAATALAHRIKAGIRANVGECLTSSVGIAPNRLLAKLASDMQKPDGLVVLHAETLPQRLYDLPLRDISGIGAKMERRLAQDGINDIRQYCERRPRDAGSAWGGTNGDRLWYLLHGVDLPEKATQSRSIGHSHVLSPGKRGLEPVRLTARRLALKAASRLRRKAYRSRLLVLHARFENDKSTWRASRKLSSTQDSFAVLAALDTLFPQLVAAGRARPGDFQIRMIGVTLAEIEPVGAEQASLFGLLDPDDPLARETRTLSLSRAMDRINEKFGRNAVSLGPQAGGRIDRVGTKIAFGRIPDLDEFHE</sequence>
<organism evidence="7 8">
    <name type="scientific">Sphingomonas hylomeconis</name>
    <dbReference type="NCBI Taxonomy" id="1395958"/>
    <lineage>
        <taxon>Bacteria</taxon>
        <taxon>Pseudomonadati</taxon>
        <taxon>Pseudomonadota</taxon>
        <taxon>Alphaproteobacteria</taxon>
        <taxon>Sphingomonadales</taxon>
        <taxon>Sphingomonadaceae</taxon>
        <taxon>Sphingomonas</taxon>
    </lineage>
</organism>
<dbReference type="Gene3D" id="1.10.150.20">
    <property type="entry name" value="5' to 3' exonuclease, C-terminal subdomain"/>
    <property type="match status" value="1"/>
</dbReference>
<dbReference type="InterPro" id="IPR043502">
    <property type="entry name" value="DNA/RNA_pol_sf"/>
</dbReference>
<dbReference type="Gene3D" id="3.30.70.270">
    <property type="match status" value="1"/>
</dbReference>
<dbReference type="PROSITE" id="PS50173">
    <property type="entry name" value="UMUC"/>
    <property type="match status" value="1"/>
</dbReference>
<evidence type="ECO:0000256" key="2">
    <source>
        <dbReference type="ARBA" id="ARBA00011245"/>
    </source>
</evidence>
<feature type="domain" description="UmuC" evidence="6">
    <location>
        <begin position="73"/>
        <end position="256"/>
    </location>
</feature>
<evidence type="ECO:0000256" key="3">
    <source>
        <dbReference type="ARBA" id="ARBA00012417"/>
    </source>
</evidence>
<dbReference type="Proteomes" id="UP001595713">
    <property type="component" value="Unassembled WGS sequence"/>
</dbReference>
<comment type="catalytic activity">
    <reaction evidence="5">
        <text>DNA(n) + a 2'-deoxyribonucleoside 5'-triphosphate = DNA(n+1) + diphosphate</text>
        <dbReference type="Rhea" id="RHEA:22508"/>
        <dbReference type="Rhea" id="RHEA-COMP:17339"/>
        <dbReference type="Rhea" id="RHEA-COMP:17340"/>
        <dbReference type="ChEBI" id="CHEBI:33019"/>
        <dbReference type="ChEBI" id="CHEBI:61560"/>
        <dbReference type="ChEBI" id="CHEBI:173112"/>
        <dbReference type="EC" id="2.7.7.7"/>
    </reaction>
</comment>
<dbReference type="InterPro" id="IPR017961">
    <property type="entry name" value="DNA_pol_Y-fam_little_finger"/>
</dbReference>
<name>A0ABV7T0H8_9SPHN</name>
<dbReference type="Gene3D" id="3.40.1170.60">
    <property type="match status" value="1"/>
</dbReference>
<dbReference type="EC" id="2.7.7.7" evidence="3"/>
<evidence type="ECO:0000256" key="4">
    <source>
        <dbReference type="ARBA" id="ARBA00025589"/>
    </source>
</evidence>
<dbReference type="Gene3D" id="3.30.1490.100">
    <property type="entry name" value="DNA polymerase, Y-family, little finger domain"/>
    <property type="match status" value="1"/>
</dbReference>
<evidence type="ECO:0000313" key="8">
    <source>
        <dbReference type="Proteomes" id="UP001595713"/>
    </source>
</evidence>
<evidence type="ECO:0000259" key="6">
    <source>
        <dbReference type="PROSITE" id="PS50173"/>
    </source>
</evidence>
<accession>A0ABV7T0H8</accession>
<dbReference type="Pfam" id="PF11799">
    <property type="entry name" value="IMS_C"/>
    <property type="match status" value="1"/>
</dbReference>
<dbReference type="PANTHER" id="PTHR11076:SF34">
    <property type="entry name" value="PROTEIN UMUC"/>
    <property type="match status" value="1"/>
</dbReference>
<dbReference type="InterPro" id="IPR001126">
    <property type="entry name" value="UmuC"/>
</dbReference>
<dbReference type="InterPro" id="IPR043128">
    <property type="entry name" value="Rev_trsase/Diguanyl_cyclase"/>
</dbReference>